<protein>
    <submittedName>
        <fullName evidence="1">Uncharacterized protein</fullName>
    </submittedName>
</protein>
<keyword evidence="2" id="KW-1185">Reference proteome</keyword>
<dbReference type="EMBL" id="HG937516">
    <property type="protein sequence ID" value="CDN40469.1"/>
    <property type="molecule type" value="Genomic_DNA"/>
</dbReference>
<reference evidence="1 2" key="1">
    <citation type="journal article" date="2015" name="Clin. Infect. Dis.">
        <title>Genomic Investigations unmask Mycoplasma amphoriforme, a new respiratory pathogen.</title>
        <authorList>
            <person name="Gillespie S.H."/>
            <person name="Ling C.L."/>
            <person name="Oravcova K."/>
            <person name="Pinheiro M."/>
            <person name="Wells L."/>
            <person name="Bryant J.M."/>
            <person name="McHugh T.D."/>
            <person name="Bebear C."/>
            <person name="Webster D."/>
            <person name="Harris S.R."/>
            <person name="Seth-Smith H.M."/>
            <person name="Thomson N.R."/>
        </authorList>
    </citation>
    <scope>NUCLEOTIDE SEQUENCE [LARGE SCALE GENOMIC DNA]</scope>
    <source>
        <strain evidence="1 2">A39</strain>
    </source>
</reference>
<dbReference type="Proteomes" id="UP000261764">
    <property type="component" value="Chromosome I"/>
</dbReference>
<sequence>MLVIPALIVSACSSPSSRKYLTSVTQFTNLRADPNNDQSTMVKISYSQRIEGGSTPTVMYKQTPLPGQNNVPNDATIAATTTVPSAFQTTYATAANTIGYQLAQVASIYATTINNFNTKLRGANRIDLLALAPNQDNNLINQFHQALSNNLVIGNDRTNIGFGISDILFNFRHLTASTINHLNGVNTKPYGLSETDIYDVRKNNSQILNNQEIMTADSSAKLTEANLANRLVKLFAITDITVDFRFFLTGLDNTGVPPRTSILDANNPSQQLAINNLKRLWRFKFKSTLDTFNFQLKLQDMIAHVNYSINSKTENNRFMVQSVTPSSIQSIAPIGLYYPELSVYNGNQIIPNNSATKLESTILDVVRMQNAILSKEQLGAPVAANPNSNPPVVQKDASGFALQQQNIRNVTNSFIAEIRNERPVVNQLKKQVITQLPLTAANNESPTKPLFIEDLFHLYFASVTSSNNKAPFEF</sequence>
<gene>
    <name evidence="1" type="ORF">MAMA39_03490</name>
</gene>
<proteinExistence type="predicted"/>
<dbReference type="AlphaFoldDB" id="A0A292IHP9"/>
<accession>A0A292IHP9</accession>
<evidence type="ECO:0000313" key="2">
    <source>
        <dbReference type="Proteomes" id="UP000261764"/>
    </source>
</evidence>
<evidence type="ECO:0000313" key="1">
    <source>
        <dbReference type="EMBL" id="CDN40469.1"/>
    </source>
</evidence>
<organism evidence="1 2">
    <name type="scientific">Mycoplasma amphoriforme A39</name>
    <dbReference type="NCBI Taxonomy" id="572419"/>
    <lineage>
        <taxon>Bacteria</taxon>
        <taxon>Bacillati</taxon>
        <taxon>Mycoplasmatota</taxon>
        <taxon>Mollicutes</taxon>
        <taxon>Mycoplasmataceae</taxon>
        <taxon>Mycoplasma</taxon>
    </lineage>
</organism>
<name>A0A292IHP9_9MOLU</name>
<dbReference type="KEGG" id="mamp:MAMA39_03490"/>